<reference evidence="13 14" key="1">
    <citation type="submission" date="2015-11" db="EMBL/GenBank/DDBJ databases">
        <authorList>
            <person name="Zhang Y."/>
            <person name="Guo Z."/>
        </authorList>
    </citation>
    <scope>NUCLEOTIDE SEQUENCE [LARGE SCALE GENOMIC DNA]</scope>
    <source>
        <strain evidence="13 14">KCTC 32221</strain>
    </source>
</reference>
<evidence type="ECO:0000256" key="4">
    <source>
        <dbReference type="ARBA" id="ARBA00022475"/>
    </source>
</evidence>
<evidence type="ECO:0000313" key="13">
    <source>
        <dbReference type="EMBL" id="ALO47024.1"/>
    </source>
</evidence>
<dbReference type="GO" id="GO:0015627">
    <property type="term" value="C:type II protein secretion system complex"/>
    <property type="evidence" value="ECO:0007669"/>
    <property type="project" value="InterPro"/>
</dbReference>
<keyword evidence="6" id="KW-0812">Transmembrane</keyword>
<dbReference type="PIRSF" id="PIRSF015761">
    <property type="entry name" value="Protein_L"/>
    <property type="match status" value="1"/>
</dbReference>
<dbReference type="NCBIfam" id="TIGR01709">
    <property type="entry name" value="typeII_sec_gspL"/>
    <property type="match status" value="1"/>
</dbReference>
<keyword evidence="3 10" id="KW-0813">Transport</keyword>
<dbReference type="Pfam" id="PF05134">
    <property type="entry name" value="T2SSL"/>
    <property type="match status" value="1"/>
</dbReference>
<dbReference type="Gene3D" id="3.30.1360.100">
    <property type="entry name" value="General secretion pathway protein M, EpsM"/>
    <property type="match status" value="1"/>
</dbReference>
<evidence type="ECO:0000256" key="9">
    <source>
        <dbReference type="ARBA" id="ARBA00023136"/>
    </source>
</evidence>
<dbReference type="InterPro" id="IPR024230">
    <property type="entry name" value="GspL_cyto_dom"/>
</dbReference>
<keyword evidence="9" id="KW-0472">Membrane</keyword>
<dbReference type="InterPro" id="IPR007812">
    <property type="entry name" value="T2SS_protein-GspL"/>
</dbReference>
<dbReference type="GO" id="GO:0015628">
    <property type="term" value="P:protein secretion by the type II secretion system"/>
    <property type="evidence" value="ECO:0007669"/>
    <property type="project" value="InterPro"/>
</dbReference>
<keyword evidence="4" id="KW-1003">Cell membrane</keyword>
<dbReference type="Gene3D" id="3.30.420.380">
    <property type="match status" value="1"/>
</dbReference>
<evidence type="ECO:0000259" key="12">
    <source>
        <dbReference type="Pfam" id="PF12693"/>
    </source>
</evidence>
<dbReference type="Pfam" id="PF12693">
    <property type="entry name" value="GspL_C"/>
    <property type="match status" value="1"/>
</dbReference>
<dbReference type="InterPro" id="IPR025691">
    <property type="entry name" value="GspL_pp_dom"/>
</dbReference>
<evidence type="ECO:0000256" key="8">
    <source>
        <dbReference type="ARBA" id="ARBA00022989"/>
    </source>
</evidence>
<keyword evidence="7 10" id="KW-0653">Protein transport</keyword>
<comment type="subcellular location">
    <subcellularLocation>
        <location evidence="1">Cell inner membrane</location>
        <topology evidence="1">Single-pass membrane protein</topology>
    </subcellularLocation>
</comment>
<evidence type="ECO:0000256" key="3">
    <source>
        <dbReference type="ARBA" id="ARBA00022448"/>
    </source>
</evidence>
<comment type="similarity">
    <text evidence="2 10">Belongs to the GSP L family.</text>
</comment>
<comment type="function">
    <text evidence="10">Inner membrane component of the type II secretion system required for the energy-dependent secretion of extracellular factors such as proteases and toxins from the periplasm.</text>
</comment>
<dbReference type="GO" id="GO:0005886">
    <property type="term" value="C:plasma membrane"/>
    <property type="evidence" value="ECO:0007669"/>
    <property type="project" value="UniProtKB-SubCell"/>
</dbReference>
<evidence type="ECO:0000256" key="6">
    <source>
        <dbReference type="ARBA" id="ARBA00022692"/>
    </source>
</evidence>
<evidence type="ECO:0000256" key="10">
    <source>
        <dbReference type="PIRNR" id="PIRNR015761"/>
    </source>
</evidence>
<dbReference type="Proteomes" id="UP000065641">
    <property type="component" value="Chromosome"/>
</dbReference>
<dbReference type="EMBL" id="CP013189">
    <property type="protein sequence ID" value="ALO47024.1"/>
    <property type="molecule type" value="Genomic_DNA"/>
</dbReference>
<evidence type="ECO:0000313" key="14">
    <source>
        <dbReference type="Proteomes" id="UP000065641"/>
    </source>
</evidence>
<gene>
    <name evidence="13" type="ORF">PS2015_2390</name>
</gene>
<feature type="domain" description="GspL cytoplasmic actin-ATPase-like" evidence="11">
    <location>
        <begin position="31"/>
        <end position="132"/>
    </location>
</feature>
<protein>
    <recommendedName>
        <fullName evidence="10">Type II secretion system protein L</fullName>
        <shortName evidence="10">T2SS protein L</shortName>
    </recommendedName>
</protein>
<dbReference type="KEGG" id="pspi:PS2015_2390"/>
<evidence type="ECO:0000256" key="2">
    <source>
        <dbReference type="ARBA" id="ARBA00005318"/>
    </source>
</evidence>
<dbReference type="STRING" id="1249552.PS2015_2390"/>
<keyword evidence="5" id="KW-0997">Cell inner membrane</keyword>
<keyword evidence="14" id="KW-1185">Reference proteome</keyword>
<dbReference type="InterPro" id="IPR043129">
    <property type="entry name" value="ATPase_NBD"/>
</dbReference>
<name>A0A0S2KFB8_9GAMM</name>
<proteinExistence type="inferred from homology"/>
<evidence type="ECO:0000256" key="1">
    <source>
        <dbReference type="ARBA" id="ARBA00004377"/>
    </source>
</evidence>
<dbReference type="RefSeq" id="WP_058022454.1">
    <property type="nucleotide sequence ID" value="NZ_CP013189.1"/>
</dbReference>
<dbReference type="OrthoDB" id="7011844at2"/>
<evidence type="ECO:0000256" key="5">
    <source>
        <dbReference type="ARBA" id="ARBA00022519"/>
    </source>
</evidence>
<dbReference type="AlphaFoldDB" id="A0A0S2KFB8"/>
<accession>A0A0S2KFB8</accession>
<keyword evidence="8" id="KW-1133">Transmembrane helix</keyword>
<sequence length="406" mass="44222">MNTLAVQFLDQSDRYRWRACSRQGTWLSPSVEGSLDELVAVADGASLCLLLDGSDVLTRHLHFSAAEKKHLARLVPFELESVVAADISSLHVALAEPDGLTVTAAYLDKTMLRKLVEPLERAGLWVDRCYAIPHLLQADHRHWHMNIRDNNRVDLAWGQQATTVAADMLQVAIAALLTDVPGPLPEQITVSASQESTTQAVQSILNELLVDCQIDVVRLHDPWDALQPGISSAINLRQGAFAAPVRWQRLWKPLKMPAMASAAAVALFALSAAVEIQVNSSRFDRLQQQIETAYRRAVPQGMLVDAEQQLTAQIRQFRGGGNQSGLMPVLSAVAPVLLQYPQIDTHRLNFSAAQGELQLAVTAASNAEILTFTDALNESGLTAQARNISSAGDRQQASLLISGRGL</sequence>
<dbReference type="SUPFAM" id="SSF53067">
    <property type="entry name" value="Actin-like ATPase domain"/>
    <property type="match status" value="1"/>
</dbReference>
<evidence type="ECO:0000259" key="11">
    <source>
        <dbReference type="Pfam" id="PF05134"/>
    </source>
</evidence>
<organism evidence="13 14">
    <name type="scientific">Pseudohongiella spirulinae</name>
    <dbReference type="NCBI Taxonomy" id="1249552"/>
    <lineage>
        <taxon>Bacteria</taxon>
        <taxon>Pseudomonadati</taxon>
        <taxon>Pseudomonadota</taxon>
        <taxon>Gammaproteobacteria</taxon>
        <taxon>Pseudomonadales</taxon>
        <taxon>Pseudohongiellaceae</taxon>
        <taxon>Pseudohongiella</taxon>
    </lineage>
</organism>
<evidence type="ECO:0000256" key="7">
    <source>
        <dbReference type="ARBA" id="ARBA00022927"/>
    </source>
</evidence>
<dbReference type="GO" id="GO:0009276">
    <property type="term" value="C:Gram-negative-bacterium-type cell wall"/>
    <property type="evidence" value="ECO:0007669"/>
    <property type="project" value="InterPro"/>
</dbReference>
<feature type="domain" description="GspL periplasmic" evidence="12">
    <location>
        <begin position="249"/>
        <end position="401"/>
    </location>
</feature>